<sequence>MVSIAVASISCVCDESYCVIADNIMVTLLSEELHTEATDIANRVGTTLLTTGGTDSAKNRRLLANSVEKLGTSEMGDVMGDFELSPSTSCFGMDNSKQSKHTSQVQVIDCLKLPFWDSLTVEMSQCLEKRRVGKGGQATTTESWESRGDRGVRNRLPYKCSRQPRLICYVLPSDQCLPSAKVY</sequence>
<evidence type="ECO:0000313" key="2">
    <source>
        <dbReference type="Proteomes" id="UP001165205"/>
    </source>
</evidence>
<evidence type="ECO:0000313" key="1">
    <source>
        <dbReference type="EMBL" id="GMG34579.1"/>
    </source>
</evidence>
<gene>
    <name evidence="1" type="ORF">Aory04_000991800</name>
</gene>
<reference evidence="1" key="1">
    <citation type="submission" date="2023-04" db="EMBL/GenBank/DDBJ databases">
        <title>Aspergillus oryzae NBRC 4228.</title>
        <authorList>
            <person name="Ichikawa N."/>
            <person name="Sato H."/>
            <person name="Tonouchi N."/>
        </authorList>
    </citation>
    <scope>NUCLEOTIDE SEQUENCE</scope>
    <source>
        <strain evidence="1">NBRC 4228</strain>
    </source>
</reference>
<dbReference type="AlphaFoldDB" id="A0AAN4YTM5"/>
<dbReference type="EMBL" id="BSYA01000144">
    <property type="protein sequence ID" value="GMG34579.1"/>
    <property type="molecule type" value="Genomic_DNA"/>
</dbReference>
<comment type="caution">
    <text evidence="1">The sequence shown here is derived from an EMBL/GenBank/DDBJ whole genome shotgun (WGS) entry which is preliminary data.</text>
</comment>
<dbReference type="Proteomes" id="UP001165205">
    <property type="component" value="Unassembled WGS sequence"/>
</dbReference>
<accession>A0AAN4YTM5</accession>
<proteinExistence type="predicted"/>
<protein>
    <submittedName>
        <fullName evidence="1">Unnamed protein product</fullName>
    </submittedName>
</protein>
<organism evidence="1 2">
    <name type="scientific">Aspergillus oryzae</name>
    <name type="common">Yellow koji mold</name>
    <dbReference type="NCBI Taxonomy" id="5062"/>
    <lineage>
        <taxon>Eukaryota</taxon>
        <taxon>Fungi</taxon>
        <taxon>Dikarya</taxon>
        <taxon>Ascomycota</taxon>
        <taxon>Pezizomycotina</taxon>
        <taxon>Eurotiomycetes</taxon>
        <taxon>Eurotiomycetidae</taxon>
        <taxon>Eurotiales</taxon>
        <taxon>Aspergillaceae</taxon>
        <taxon>Aspergillus</taxon>
        <taxon>Aspergillus subgen. Circumdati</taxon>
    </lineage>
</organism>
<name>A0AAN4YTM5_ASPOZ</name>